<reference evidence="1" key="1">
    <citation type="journal article" date="2015" name="Nature">
        <title>Complex archaea that bridge the gap between prokaryotes and eukaryotes.</title>
        <authorList>
            <person name="Spang A."/>
            <person name="Saw J.H."/>
            <person name="Jorgensen S.L."/>
            <person name="Zaremba-Niedzwiedzka K."/>
            <person name="Martijn J."/>
            <person name="Lind A.E."/>
            <person name="van Eijk R."/>
            <person name="Schleper C."/>
            <person name="Guy L."/>
            <person name="Ettema T.J."/>
        </authorList>
    </citation>
    <scope>NUCLEOTIDE SEQUENCE</scope>
</reference>
<sequence>MQWIQAKFDPNKRSVILDRDMLTELLTVIHLLVEEEELYNADDISINIYKTDDAEYRAHVIVVG</sequence>
<proteinExistence type="predicted"/>
<organism evidence="1">
    <name type="scientific">marine sediment metagenome</name>
    <dbReference type="NCBI Taxonomy" id="412755"/>
    <lineage>
        <taxon>unclassified sequences</taxon>
        <taxon>metagenomes</taxon>
        <taxon>ecological metagenomes</taxon>
    </lineage>
</organism>
<gene>
    <name evidence="1" type="ORF">LCGC14_3086770</name>
</gene>
<name>A0A0F8YJ74_9ZZZZ</name>
<protein>
    <submittedName>
        <fullName evidence="1">Uncharacterized protein</fullName>
    </submittedName>
</protein>
<dbReference type="AlphaFoldDB" id="A0A0F8YJ74"/>
<comment type="caution">
    <text evidence="1">The sequence shown here is derived from an EMBL/GenBank/DDBJ whole genome shotgun (WGS) entry which is preliminary data.</text>
</comment>
<accession>A0A0F8YJ74</accession>
<dbReference type="EMBL" id="LAZR01066101">
    <property type="protein sequence ID" value="KKK54234.1"/>
    <property type="molecule type" value="Genomic_DNA"/>
</dbReference>
<evidence type="ECO:0000313" key="1">
    <source>
        <dbReference type="EMBL" id="KKK54234.1"/>
    </source>
</evidence>